<feature type="non-terminal residue" evidence="1">
    <location>
        <position position="1"/>
    </location>
</feature>
<sequence>EDMELVIDKMGKGLSLPEAIEQVLANAKGKQHASLSKNLYHFINKEKHEFIAEYDL</sequence>
<keyword evidence="2" id="KW-1185">Reference proteome</keyword>
<name>A0A9N9JP84_9GLOM</name>
<comment type="caution">
    <text evidence="1">The sequence shown here is derived from an EMBL/GenBank/DDBJ whole genome shotgun (WGS) entry which is preliminary data.</text>
</comment>
<accession>A0A9N9JP84</accession>
<reference evidence="1" key="1">
    <citation type="submission" date="2021-06" db="EMBL/GenBank/DDBJ databases">
        <authorList>
            <person name="Kallberg Y."/>
            <person name="Tangrot J."/>
            <person name="Rosling A."/>
        </authorList>
    </citation>
    <scope>NUCLEOTIDE SEQUENCE</scope>
    <source>
        <strain evidence="1">MA453B</strain>
    </source>
</reference>
<organism evidence="1 2">
    <name type="scientific">Dentiscutata erythropus</name>
    <dbReference type="NCBI Taxonomy" id="1348616"/>
    <lineage>
        <taxon>Eukaryota</taxon>
        <taxon>Fungi</taxon>
        <taxon>Fungi incertae sedis</taxon>
        <taxon>Mucoromycota</taxon>
        <taxon>Glomeromycotina</taxon>
        <taxon>Glomeromycetes</taxon>
        <taxon>Diversisporales</taxon>
        <taxon>Gigasporaceae</taxon>
        <taxon>Dentiscutata</taxon>
    </lineage>
</organism>
<dbReference type="Proteomes" id="UP000789405">
    <property type="component" value="Unassembled WGS sequence"/>
</dbReference>
<evidence type="ECO:0000313" key="1">
    <source>
        <dbReference type="EMBL" id="CAG8788077.1"/>
    </source>
</evidence>
<gene>
    <name evidence="1" type="ORF">DERYTH_LOCUS20827</name>
</gene>
<feature type="non-terminal residue" evidence="1">
    <location>
        <position position="56"/>
    </location>
</feature>
<protein>
    <submittedName>
        <fullName evidence="1">6998_t:CDS:1</fullName>
    </submittedName>
</protein>
<dbReference type="OrthoDB" id="2419652at2759"/>
<dbReference type="AlphaFoldDB" id="A0A9N9JP84"/>
<dbReference type="EMBL" id="CAJVPY010025334">
    <property type="protein sequence ID" value="CAG8788077.1"/>
    <property type="molecule type" value="Genomic_DNA"/>
</dbReference>
<evidence type="ECO:0000313" key="2">
    <source>
        <dbReference type="Proteomes" id="UP000789405"/>
    </source>
</evidence>
<proteinExistence type="predicted"/>